<sequence>MAGLFKILVVGLVVIAAVTWCEGDEAVGHHETAVSTPTKAAEAKSNNSFYLFLEGNLKFWDTEGKTTLGNCSWYRAYSLTDSEVKFEVGTTWNAQEGRCGSGYISSRFGANGIMFDISVVVGYGHFHRIRYSNKTCAVVEGAHWGQRDEKHKKSCENGRNAGRDPPKCETGDGPLDPFFSKSCCHTNTTDQMNVPGIRLFDTDERYYCSCGTTYTIYVGDSVQPNMSPPTVPQECVKAYEALKGRK</sequence>
<keyword evidence="2" id="KW-0732">Signal</keyword>
<organism evidence="3">
    <name type="scientific">Rhipicephalus zambeziensis</name>
    <dbReference type="NCBI Taxonomy" id="60191"/>
    <lineage>
        <taxon>Eukaryota</taxon>
        <taxon>Metazoa</taxon>
        <taxon>Ecdysozoa</taxon>
        <taxon>Arthropoda</taxon>
        <taxon>Chelicerata</taxon>
        <taxon>Arachnida</taxon>
        <taxon>Acari</taxon>
        <taxon>Parasitiformes</taxon>
        <taxon>Ixodida</taxon>
        <taxon>Ixodoidea</taxon>
        <taxon>Ixodidae</taxon>
        <taxon>Rhipicephalinae</taxon>
        <taxon>Rhipicephalus</taxon>
        <taxon>Rhipicephalus</taxon>
    </lineage>
</organism>
<evidence type="ECO:0000313" key="3">
    <source>
        <dbReference type="EMBL" id="MAA13736.1"/>
    </source>
</evidence>
<dbReference type="EMBL" id="GFPF01002590">
    <property type="protein sequence ID" value="MAA13736.1"/>
    <property type="molecule type" value="Transcribed_RNA"/>
</dbReference>
<feature type="signal peptide" evidence="2">
    <location>
        <begin position="1"/>
        <end position="23"/>
    </location>
</feature>
<evidence type="ECO:0000256" key="2">
    <source>
        <dbReference type="SAM" id="SignalP"/>
    </source>
</evidence>
<accession>A0A224Y803</accession>
<feature type="region of interest" description="Disordered" evidence="1">
    <location>
        <begin position="150"/>
        <end position="169"/>
    </location>
</feature>
<proteinExistence type="predicted"/>
<feature type="chain" id="PRO_5012623780" description="Lipocalin" evidence="2">
    <location>
        <begin position="24"/>
        <end position="246"/>
    </location>
</feature>
<protein>
    <recommendedName>
        <fullName evidence="4">Lipocalin</fullName>
    </recommendedName>
</protein>
<name>A0A224Y803_9ACAR</name>
<reference evidence="3" key="1">
    <citation type="journal article" date="2017" name="Parasit. Vectors">
        <title>Sialotranscriptomics of Rhipicephalus zambeziensis reveals intricate expression profiles of secretory proteins and suggests tight temporal transcriptional regulation during blood-feeding.</title>
        <authorList>
            <person name="de Castro M.H."/>
            <person name="de Klerk D."/>
            <person name="Pienaar R."/>
            <person name="Rees D.J.G."/>
            <person name="Mans B.J."/>
        </authorList>
    </citation>
    <scope>NUCLEOTIDE SEQUENCE</scope>
    <source>
        <tissue evidence="3">Salivary glands</tissue>
    </source>
</reference>
<evidence type="ECO:0000256" key="1">
    <source>
        <dbReference type="SAM" id="MobiDB-lite"/>
    </source>
</evidence>
<evidence type="ECO:0008006" key="4">
    <source>
        <dbReference type="Google" id="ProtNLM"/>
    </source>
</evidence>
<dbReference type="AlphaFoldDB" id="A0A224Y803"/>